<dbReference type="Pfam" id="PF22486">
    <property type="entry name" value="MATH_2"/>
    <property type="match status" value="2"/>
</dbReference>
<dbReference type="Gene3D" id="2.60.210.10">
    <property type="entry name" value="Apoptosis, Tumor Necrosis Factor Receptor Associated Protein 2, Chain A"/>
    <property type="match status" value="2"/>
</dbReference>
<dbReference type="Proteomes" id="UP001457282">
    <property type="component" value="Unassembled WGS sequence"/>
</dbReference>
<dbReference type="SMART" id="SM00061">
    <property type="entry name" value="MATH"/>
    <property type="match status" value="2"/>
</dbReference>
<protein>
    <recommendedName>
        <fullName evidence="1">MATH domain-containing protein</fullName>
    </recommendedName>
</protein>
<evidence type="ECO:0000313" key="3">
    <source>
        <dbReference type="Proteomes" id="UP001457282"/>
    </source>
</evidence>
<dbReference type="InterPro" id="IPR008974">
    <property type="entry name" value="TRAF-like"/>
</dbReference>
<gene>
    <name evidence="2" type="ORF">M0R45_021263</name>
</gene>
<dbReference type="AlphaFoldDB" id="A0AAW1XBV1"/>
<dbReference type="SUPFAM" id="SSF49599">
    <property type="entry name" value="TRAF domain-like"/>
    <property type="match status" value="2"/>
</dbReference>
<comment type="caution">
    <text evidence="2">The sequence shown here is derived from an EMBL/GenBank/DDBJ whole genome shotgun (WGS) entry which is preliminary data.</text>
</comment>
<proteinExistence type="predicted"/>
<evidence type="ECO:0000313" key="2">
    <source>
        <dbReference type="EMBL" id="KAK9934107.1"/>
    </source>
</evidence>
<feature type="domain" description="MATH" evidence="1">
    <location>
        <begin position="20"/>
        <end position="157"/>
    </location>
</feature>
<dbReference type="CDD" id="cd00121">
    <property type="entry name" value="MATH"/>
    <property type="match status" value="2"/>
</dbReference>
<dbReference type="PROSITE" id="PS50144">
    <property type="entry name" value="MATH"/>
    <property type="match status" value="2"/>
</dbReference>
<dbReference type="InterPro" id="IPR002083">
    <property type="entry name" value="MATH/TRAF_dom"/>
</dbReference>
<accession>A0AAW1XBV1</accession>
<feature type="domain" description="MATH" evidence="1">
    <location>
        <begin position="179"/>
        <end position="305"/>
    </location>
</feature>
<reference evidence="2 3" key="1">
    <citation type="journal article" date="2023" name="G3 (Bethesda)">
        <title>A chromosome-length genome assembly and annotation of blackberry (Rubus argutus, cv. 'Hillquist').</title>
        <authorList>
            <person name="Bruna T."/>
            <person name="Aryal R."/>
            <person name="Dudchenko O."/>
            <person name="Sargent D.J."/>
            <person name="Mead D."/>
            <person name="Buti M."/>
            <person name="Cavallini A."/>
            <person name="Hytonen T."/>
            <person name="Andres J."/>
            <person name="Pham M."/>
            <person name="Weisz D."/>
            <person name="Mascagni F."/>
            <person name="Usai G."/>
            <person name="Natali L."/>
            <person name="Bassil N."/>
            <person name="Fernandez G.E."/>
            <person name="Lomsadze A."/>
            <person name="Armour M."/>
            <person name="Olukolu B."/>
            <person name="Poorten T."/>
            <person name="Britton C."/>
            <person name="Davik J."/>
            <person name="Ashrafi H."/>
            <person name="Aiden E.L."/>
            <person name="Borodovsky M."/>
            <person name="Worthington M."/>
        </authorList>
    </citation>
    <scope>NUCLEOTIDE SEQUENCE [LARGE SCALE GENOMIC DNA]</scope>
    <source>
        <strain evidence="2">PI 553951</strain>
    </source>
</reference>
<dbReference type="PANTHER" id="PTHR46162:SF2">
    <property type="entry name" value="ANKYRIN REPEAT-CONTAINING PROTEIN-RELATED"/>
    <property type="match status" value="1"/>
</dbReference>
<evidence type="ECO:0000259" key="1">
    <source>
        <dbReference type="PROSITE" id="PS50144"/>
    </source>
</evidence>
<sequence>MADLDFEKLGVLRSVSDSPPTHYTVKIQLFSLLAENYAEKVYDSREFEAGGYKWRLVLYPNGNERRNVEDHISIYLEMVGTDSLETGWEVYVAFRLFLLDQNKRLYSVFEDAFTKQKCYNAAMLDAAGFDQLIAVEDFNDSSNGYLVDDTCVFGAEVFVCKERRTGKGECLARIEKARMSKHVWKIHNFSSFRALESKVFHAGGYKWFIKLYPNGTATGKDSHLSLYVTLVDPEASIPHGSNIFVETTIRILDRIQDEHYIKNSNDRYSATSKSWGWPKFIKQNFFSEASNGFLKNDICTVEAEITVRGITREL</sequence>
<dbReference type="EMBL" id="JBEDUW010000004">
    <property type="protein sequence ID" value="KAK9934107.1"/>
    <property type="molecule type" value="Genomic_DNA"/>
</dbReference>
<name>A0AAW1XBV1_RUBAR</name>
<organism evidence="2 3">
    <name type="scientific">Rubus argutus</name>
    <name type="common">Southern blackberry</name>
    <dbReference type="NCBI Taxonomy" id="59490"/>
    <lineage>
        <taxon>Eukaryota</taxon>
        <taxon>Viridiplantae</taxon>
        <taxon>Streptophyta</taxon>
        <taxon>Embryophyta</taxon>
        <taxon>Tracheophyta</taxon>
        <taxon>Spermatophyta</taxon>
        <taxon>Magnoliopsida</taxon>
        <taxon>eudicotyledons</taxon>
        <taxon>Gunneridae</taxon>
        <taxon>Pentapetalae</taxon>
        <taxon>rosids</taxon>
        <taxon>fabids</taxon>
        <taxon>Rosales</taxon>
        <taxon>Rosaceae</taxon>
        <taxon>Rosoideae</taxon>
        <taxon>Rosoideae incertae sedis</taxon>
        <taxon>Rubus</taxon>
    </lineage>
</organism>
<dbReference type="PANTHER" id="PTHR46162">
    <property type="entry name" value="TRAF-LIKE FAMILY PROTEIN"/>
    <property type="match status" value="1"/>
</dbReference>
<keyword evidence="3" id="KW-1185">Reference proteome</keyword>